<dbReference type="Proteomes" id="UP000186277">
    <property type="component" value="Unassembled WGS sequence"/>
</dbReference>
<name>A0A1Q5U3T9_9GAMM</name>
<comment type="caution">
    <text evidence="4">The sequence shown here is derived from an EMBL/GenBank/DDBJ whole genome shotgun (WGS) entry which is preliminary data.</text>
</comment>
<keyword evidence="2" id="KW-0812">Transmembrane</keyword>
<feature type="domain" description="Putative zinc-ribbon" evidence="3">
    <location>
        <begin position="63"/>
        <end position="87"/>
    </location>
</feature>
<evidence type="ECO:0000313" key="5">
    <source>
        <dbReference type="Proteomes" id="UP000186277"/>
    </source>
</evidence>
<dbReference type="RefSeq" id="WP_083600918.1">
    <property type="nucleotide sequence ID" value="NZ_CAWMWP010000120.1"/>
</dbReference>
<keyword evidence="2" id="KW-0472">Membrane</keyword>
<keyword evidence="1" id="KW-0175">Coiled coil</keyword>
<keyword evidence="5" id="KW-1185">Reference proteome</keyword>
<dbReference type="Pfam" id="PF13248">
    <property type="entry name" value="Zn_ribbon_3"/>
    <property type="match status" value="1"/>
</dbReference>
<accession>A0A1Q5U3T9</accession>
<feature type="transmembrane region" description="Helical" evidence="2">
    <location>
        <begin position="28"/>
        <end position="46"/>
    </location>
</feature>
<evidence type="ECO:0000256" key="1">
    <source>
        <dbReference type="SAM" id="Coils"/>
    </source>
</evidence>
<dbReference type="AlphaFoldDB" id="A0A1Q5U3T9"/>
<reference evidence="4 5" key="1">
    <citation type="submission" date="2016-09" db="EMBL/GenBank/DDBJ databases">
        <title>Xenorhabdus thuongxuanensis sp. nov. and Xenorhabdus eapokensis sp. nov., isolated from Steinernema species.</title>
        <authorList>
            <person name="Kaempfer P."/>
            <person name="Tobias N.J."/>
            <person name="Phan Ke L."/>
            <person name="Bode H.B."/>
            <person name="Glaeser S.P."/>
        </authorList>
    </citation>
    <scope>NUCLEOTIDE SEQUENCE [LARGE SCALE GENOMIC DNA]</scope>
    <source>
        <strain evidence="4 5">30TX1</strain>
    </source>
</reference>
<evidence type="ECO:0000259" key="3">
    <source>
        <dbReference type="Pfam" id="PF13248"/>
    </source>
</evidence>
<protein>
    <recommendedName>
        <fullName evidence="3">Putative zinc-ribbon domain-containing protein</fullName>
    </recommendedName>
</protein>
<feature type="coiled-coil region" evidence="1">
    <location>
        <begin position="117"/>
        <end position="144"/>
    </location>
</feature>
<dbReference type="OrthoDB" id="9814116at2"/>
<dbReference type="EMBL" id="MKGR01000009">
    <property type="protein sequence ID" value="OKP07115.1"/>
    <property type="molecule type" value="Genomic_DNA"/>
</dbReference>
<dbReference type="InterPro" id="IPR059113">
    <property type="entry name" value="Znf_ribbon"/>
</dbReference>
<gene>
    <name evidence="4" type="ORF">Xentx_01719</name>
</gene>
<organism evidence="4 5">
    <name type="scientific">Xenorhabdus thuongxuanensis</name>
    <dbReference type="NCBI Taxonomy" id="1873484"/>
    <lineage>
        <taxon>Bacteria</taxon>
        <taxon>Pseudomonadati</taxon>
        <taxon>Pseudomonadota</taxon>
        <taxon>Gammaproteobacteria</taxon>
        <taxon>Enterobacterales</taxon>
        <taxon>Morganellaceae</taxon>
        <taxon>Xenorhabdus</taxon>
    </lineage>
</organism>
<evidence type="ECO:0000313" key="4">
    <source>
        <dbReference type="EMBL" id="OKP07115.1"/>
    </source>
</evidence>
<keyword evidence="2" id="KW-1133">Transmembrane helix</keyword>
<sequence>MYLIVIAALLGLIPAAIASSKGREFFVWWLYGALIFIVALPHSLVIRKDERSIEERKIREDGMVKCPFCAEVIKEEAIKCKHCGSDIQEKMEEITLRKFKPSNISPKLFYKRRKDGIELMDERVKELSETLIKANKDKEVKEIEFFYQSEIDNLNKRLPKAIQKQFQDRYVYWLHSIKSNE</sequence>
<proteinExistence type="predicted"/>
<evidence type="ECO:0000256" key="2">
    <source>
        <dbReference type="SAM" id="Phobius"/>
    </source>
</evidence>